<protein>
    <submittedName>
        <fullName evidence="1">Uncharacterized protein</fullName>
    </submittedName>
</protein>
<reference evidence="2" key="2">
    <citation type="submission" date="2015-01" db="EMBL/GenBank/DDBJ databases">
        <title>Evolutionary Origins and Diversification of the Mycorrhizal Mutualists.</title>
        <authorList>
            <consortium name="DOE Joint Genome Institute"/>
            <consortium name="Mycorrhizal Genomics Consortium"/>
            <person name="Kohler A."/>
            <person name="Kuo A."/>
            <person name="Nagy L.G."/>
            <person name="Floudas D."/>
            <person name="Copeland A."/>
            <person name="Barry K.W."/>
            <person name="Cichocki N."/>
            <person name="Veneault-Fourrey C."/>
            <person name="LaButti K."/>
            <person name="Lindquist E.A."/>
            <person name="Lipzen A."/>
            <person name="Lundell T."/>
            <person name="Morin E."/>
            <person name="Murat C."/>
            <person name="Riley R."/>
            <person name="Ohm R."/>
            <person name="Sun H."/>
            <person name="Tunlid A."/>
            <person name="Henrissat B."/>
            <person name="Grigoriev I.V."/>
            <person name="Hibbett D.S."/>
            <person name="Martin F."/>
        </authorList>
    </citation>
    <scope>NUCLEOTIDE SEQUENCE [LARGE SCALE GENOMIC DNA]</scope>
    <source>
        <strain evidence="2">F 1598</strain>
    </source>
</reference>
<accession>A0A0C3EUA0</accession>
<organism evidence="1 2">
    <name type="scientific">Piloderma croceum (strain F 1598)</name>
    <dbReference type="NCBI Taxonomy" id="765440"/>
    <lineage>
        <taxon>Eukaryota</taxon>
        <taxon>Fungi</taxon>
        <taxon>Dikarya</taxon>
        <taxon>Basidiomycota</taxon>
        <taxon>Agaricomycotina</taxon>
        <taxon>Agaricomycetes</taxon>
        <taxon>Agaricomycetidae</taxon>
        <taxon>Atheliales</taxon>
        <taxon>Atheliaceae</taxon>
        <taxon>Piloderma</taxon>
    </lineage>
</organism>
<dbReference type="HOGENOM" id="CLU_1272728_0_0_1"/>
<proteinExistence type="predicted"/>
<dbReference type="AlphaFoldDB" id="A0A0C3EUA0"/>
<dbReference type="EMBL" id="KN833262">
    <property type="protein sequence ID" value="KIM71599.1"/>
    <property type="molecule type" value="Genomic_DNA"/>
</dbReference>
<sequence length="217" mass="24254">MFSGQDISHIPPTASIEYPCDDKLFSLVNIETNTMIAKKPQDVPSSDNYPCDNELFSLVDTETSTMIVKKPQDTPSSDDYPCDNDLFSLVDTKTNTITTGYNQVFSMSLISRTPVVEVYAAAPQRLARISRLLTSLEHPTTLPYALICPPHMVFLIHVPLDNFLVPPNLLCQNTINLQKLCENAIFSAFGTHLCTEMQPRHHFLCPNTFAAIFPVET</sequence>
<dbReference type="InParanoid" id="A0A0C3EUA0"/>
<dbReference type="Proteomes" id="UP000054166">
    <property type="component" value="Unassembled WGS sequence"/>
</dbReference>
<reference evidence="1 2" key="1">
    <citation type="submission" date="2014-04" db="EMBL/GenBank/DDBJ databases">
        <authorList>
            <consortium name="DOE Joint Genome Institute"/>
            <person name="Kuo A."/>
            <person name="Tarkka M."/>
            <person name="Buscot F."/>
            <person name="Kohler A."/>
            <person name="Nagy L.G."/>
            <person name="Floudas D."/>
            <person name="Copeland A."/>
            <person name="Barry K.W."/>
            <person name="Cichocki N."/>
            <person name="Veneault-Fourrey C."/>
            <person name="LaButti K."/>
            <person name="Lindquist E.A."/>
            <person name="Lipzen A."/>
            <person name="Lundell T."/>
            <person name="Morin E."/>
            <person name="Murat C."/>
            <person name="Sun H."/>
            <person name="Tunlid A."/>
            <person name="Henrissat B."/>
            <person name="Grigoriev I.V."/>
            <person name="Hibbett D.S."/>
            <person name="Martin F."/>
            <person name="Nordberg H.P."/>
            <person name="Cantor M.N."/>
            <person name="Hua S.X."/>
        </authorList>
    </citation>
    <scope>NUCLEOTIDE SEQUENCE [LARGE SCALE GENOMIC DNA]</scope>
    <source>
        <strain evidence="1 2">F 1598</strain>
    </source>
</reference>
<name>A0A0C3EUA0_PILCF</name>
<evidence type="ECO:0000313" key="1">
    <source>
        <dbReference type="EMBL" id="KIM71599.1"/>
    </source>
</evidence>
<evidence type="ECO:0000313" key="2">
    <source>
        <dbReference type="Proteomes" id="UP000054166"/>
    </source>
</evidence>
<gene>
    <name evidence="1" type="ORF">PILCRDRAFT_16919</name>
</gene>
<keyword evidence="2" id="KW-1185">Reference proteome</keyword>